<dbReference type="AlphaFoldDB" id="A0A9D4EC02"/>
<reference evidence="1" key="1">
    <citation type="journal article" date="2019" name="bioRxiv">
        <title>The Genome of the Zebra Mussel, Dreissena polymorpha: A Resource for Invasive Species Research.</title>
        <authorList>
            <person name="McCartney M.A."/>
            <person name="Auch B."/>
            <person name="Kono T."/>
            <person name="Mallez S."/>
            <person name="Zhang Y."/>
            <person name="Obille A."/>
            <person name="Becker A."/>
            <person name="Abrahante J.E."/>
            <person name="Garbe J."/>
            <person name="Badalamenti J.P."/>
            <person name="Herman A."/>
            <person name="Mangelson H."/>
            <person name="Liachko I."/>
            <person name="Sullivan S."/>
            <person name="Sone E.D."/>
            <person name="Koren S."/>
            <person name="Silverstein K.A.T."/>
            <person name="Beckman K.B."/>
            <person name="Gohl D.M."/>
        </authorList>
    </citation>
    <scope>NUCLEOTIDE SEQUENCE</scope>
    <source>
        <strain evidence="1">Duluth1</strain>
        <tissue evidence="1">Whole animal</tissue>
    </source>
</reference>
<dbReference type="EMBL" id="JAIWYP010000009">
    <property type="protein sequence ID" value="KAH3776956.1"/>
    <property type="molecule type" value="Genomic_DNA"/>
</dbReference>
<gene>
    <name evidence="1" type="ORF">DPMN_178390</name>
</gene>
<keyword evidence="2" id="KW-1185">Reference proteome</keyword>
<protein>
    <submittedName>
        <fullName evidence="1">Uncharacterized protein</fullName>
    </submittedName>
</protein>
<accession>A0A9D4EC02</accession>
<evidence type="ECO:0000313" key="1">
    <source>
        <dbReference type="EMBL" id="KAH3776956.1"/>
    </source>
</evidence>
<reference evidence="1" key="2">
    <citation type="submission" date="2020-11" db="EMBL/GenBank/DDBJ databases">
        <authorList>
            <person name="McCartney M.A."/>
            <person name="Auch B."/>
            <person name="Kono T."/>
            <person name="Mallez S."/>
            <person name="Becker A."/>
            <person name="Gohl D.M."/>
            <person name="Silverstein K.A.T."/>
            <person name="Koren S."/>
            <person name="Bechman K.B."/>
            <person name="Herman A."/>
            <person name="Abrahante J.E."/>
            <person name="Garbe J."/>
        </authorList>
    </citation>
    <scope>NUCLEOTIDE SEQUENCE</scope>
    <source>
        <strain evidence="1">Duluth1</strain>
        <tissue evidence="1">Whole animal</tissue>
    </source>
</reference>
<proteinExistence type="predicted"/>
<sequence>MKKSKDPTHIANYKKHKQLMQKMLRQSYWAYIDNIVTPEESDTGNRFTSKRL</sequence>
<dbReference type="Proteomes" id="UP000828390">
    <property type="component" value="Unassembled WGS sequence"/>
</dbReference>
<organism evidence="1 2">
    <name type="scientific">Dreissena polymorpha</name>
    <name type="common">Zebra mussel</name>
    <name type="synonym">Mytilus polymorpha</name>
    <dbReference type="NCBI Taxonomy" id="45954"/>
    <lineage>
        <taxon>Eukaryota</taxon>
        <taxon>Metazoa</taxon>
        <taxon>Spiralia</taxon>
        <taxon>Lophotrochozoa</taxon>
        <taxon>Mollusca</taxon>
        <taxon>Bivalvia</taxon>
        <taxon>Autobranchia</taxon>
        <taxon>Heteroconchia</taxon>
        <taxon>Euheterodonta</taxon>
        <taxon>Imparidentia</taxon>
        <taxon>Neoheterodontei</taxon>
        <taxon>Myida</taxon>
        <taxon>Dreissenoidea</taxon>
        <taxon>Dreissenidae</taxon>
        <taxon>Dreissena</taxon>
    </lineage>
</organism>
<evidence type="ECO:0000313" key="2">
    <source>
        <dbReference type="Proteomes" id="UP000828390"/>
    </source>
</evidence>
<comment type="caution">
    <text evidence="1">The sequence shown here is derived from an EMBL/GenBank/DDBJ whole genome shotgun (WGS) entry which is preliminary data.</text>
</comment>
<name>A0A9D4EC02_DREPO</name>